<dbReference type="AlphaFoldDB" id="A0A6I2F4K6"/>
<dbReference type="Proteomes" id="UP000431080">
    <property type="component" value="Unassembled WGS sequence"/>
</dbReference>
<dbReference type="PANTHER" id="PTHR43194:SF2">
    <property type="entry name" value="PEROXISOMAL MEMBRANE PROTEIN LPX1"/>
    <property type="match status" value="1"/>
</dbReference>
<comment type="caution">
    <text evidence="2">The sequence shown here is derived from an EMBL/GenBank/DDBJ whole genome shotgun (WGS) entry which is preliminary data.</text>
</comment>
<name>A0A6I2F4K6_9MICO</name>
<dbReference type="InterPro" id="IPR000073">
    <property type="entry name" value="AB_hydrolase_1"/>
</dbReference>
<dbReference type="GO" id="GO:0016787">
    <property type="term" value="F:hydrolase activity"/>
    <property type="evidence" value="ECO:0007669"/>
    <property type="project" value="UniProtKB-KW"/>
</dbReference>
<keyword evidence="3" id="KW-1185">Reference proteome</keyword>
<keyword evidence="2" id="KW-0378">Hydrolase</keyword>
<evidence type="ECO:0000313" key="2">
    <source>
        <dbReference type="EMBL" id="MRG60405.1"/>
    </source>
</evidence>
<dbReference type="InterPro" id="IPR050228">
    <property type="entry name" value="Carboxylesterase_BioH"/>
</dbReference>
<dbReference type="EMBL" id="WJIF01000005">
    <property type="protein sequence ID" value="MRG60405.1"/>
    <property type="molecule type" value="Genomic_DNA"/>
</dbReference>
<reference evidence="2 3" key="1">
    <citation type="submission" date="2019-10" db="EMBL/GenBank/DDBJ databases">
        <authorList>
            <person name="Nie G."/>
            <person name="Ming H."/>
            <person name="Yi B."/>
        </authorList>
    </citation>
    <scope>NUCLEOTIDE SEQUENCE [LARGE SCALE GENOMIC DNA]</scope>
    <source>
        <strain evidence="2 3">CFH 90414</strain>
    </source>
</reference>
<feature type="domain" description="AB hydrolase-1" evidence="1">
    <location>
        <begin position="40"/>
        <end position="250"/>
    </location>
</feature>
<accession>A0A6I2F4K6</accession>
<evidence type="ECO:0000313" key="3">
    <source>
        <dbReference type="Proteomes" id="UP000431080"/>
    </source>
</evidence>
<gene>
    <name evidence="2" type="ORF">GE115_11090</name>
</gene>
<dbReference type="InterPro" id="IPR029058">
    <property type="entry name" value="AB_hydrolase_fold"/>
</dbReference>
<sequence length="265" mass="28177">MTEYATSADGTRIAFDREGAGPPVILVDGAFQFRAFDPTTTELQRRLAEHGFEVVRYDRRGRGESPADAPITLAQTVDDLRALAAELTEGADDAVALFGNSSGGSIALAAAAAGLPVSKLVLFEVPLDDELDTSGAEFLEGLRERITTGNGDATVEYFMRDMPPGWIAQAKQGEGWPVMTGLAASLEPDAESLAWTQSAARSALWAGITAPALVLVGSETLDVMRSAAESMVANLPHAQFREVEASDHRWDPRSLALTIAEFLVG</sequence>
<evidence type="ECO:0000259" key="1">
    <source>
        <dbReference type="Pfam" id="PF12697"/>
    </source>
</evidence>
<protein>
    <submittedName>
        <fullName evidence="2">Alpha/beta fold hydrolase</fullName>
    </submittedName>
</protein>
<dbReference type="Pfam" id="PF12697">
    <property type="entry name" value="Abhydrolase_6"/>
    <property type="match status" value="1"/>
</dbReference>
<dbReference type="RefSeq" id="WP_153684844.1">
    <property type="nucleotide sequence ID" value="NZ_WJIF01000005.1"/>
</dbReference>
<dbReference type="Gene3D" id="3.40.50.1820">
    <property type="entry name" value="alpha/beta hydrolase"/>
    <property type="match status" value="1"/>
</dbReference>
<proteinExistence type="predicted"/>
<dbReference type="SUPFAM" id="SSF53474">
    <property type="entry name" value="alpha/beta-Hydrolases"/>
    <property type="match status" value="1"/>
</dbReference>
<organism evidence="2 3">
    <name type="scientific">Agromyces agglutinans</name>
    <dbReference type="NCBI Taxonomy" id="2662258"/>
    <lineage>
        <taxon>Bacteria</taxon>
        <taxon>Bacillati</taxon>
        <taxon>Actinomycetota</taxon>
        <taxon>Actinomycetes</taxon>
        <taxon>Micrococcales</taxon>
        <taxon>Microbacteriaceae</taxon>
        <taxon>Agromyces</taxon>
    </lineage>
</organism>
<dbReference type="PANTHER" id="PTHR43194">
    <property type="entry name" value="HYDROLASE ALPHA/BETA FOLD FAMILY"/>
    <property type="match status" value="1"/>
</dbReference>